<dbReference type="SMART" id="SM00054">
    <property type="entry name" value="EFh"/>
    <property type="match status" value="2"/>
</dbReference>
<dbReference type="PANTHER" id="PTHR10827:SF98">
    <property type="entry name" value="45 KDA CALCIUM-BINDING PROTEIN"/>
    <property type="match status" value="1"/>
</dbReference>
<dbReference type="OrthoDB" id="5470953at2"/>
<feature type="region of interest" description="Disordered" evidence="3">
    <location>
        <begin position="94"/>
        <end position="155"/>
    </location>
</feature>
<dbReference type="InterPro" id="IPR011992">
    <property type="entry name" value="EF-hand-dom_pair"/>
</dbReference>
<organism evidence="6 7">
    <name type="scientific">Ruegeria profundi</name>
    <dbReference type="NCBI Taxonomy" id="1685378"/>
    <lineage>
        <taxon>Bacteria</taxon>
        <taxon>Pseudomonadati</taxon>
        <taxon>Pseudomonadota</taxon>
        <taxon>Alphaproteobacteria</taxon>
        <taxon>Rhodobacterales</taxon>
        <taxon>Roseobacteraceae</taxon>
        <taxon>Ruegeria</taxon>
    </lineage>
</organism>
<keyword evidence="4" id="KW-0732">Signal</keyword>
<evidence type="ECO:0000313" key="6">
    <source>
        <dbReference type="EMBL" id="KUJ79297.1"/>
    </source>
</evidence>
<feature type="chain" id="PRO_5007054379" evidence="4">
    <location>
        <begin position="25"/>
        <end position="155"/>
    </location>
</feature>
<accession>A0A0X3TUB6</accession>
<proteinExistence type="predicted"/>
<dbReference type="Proteomes" id="UP000053690">
    <property type="component" value="Unassembled WGS sequence"/>
</dbReference>
<dbReference type="InterPro" id="IPR018247">
    <property type="entry name" value="EF_Hand_1_Ca_BS"/>
</dbReference>
<dbReference type="STRING" id="1685378.AVO44_08680"/>
<name>A0A0X3TUB6_9RHOB</name>
<dbReference type="EMBL" id="LQBP01000004">
    <property type="protein sequence ID" value="KUJ79297.1"/>
    <property type="molecule type" value="Genomic_DNA"/>
</dbReference>
<dbReference type="CDD" id="cd00051">
    <property type="entry name" value="EFh"/>
    <property type="match status" value="1"/>
</dbReference>
<dbReference type="InterPro" id="IPR002048">
    <property type="entry name" value="EF_hand_dom"/>
</dbReference>
<protein>
    <submittedName>
        <fullName evidence="6">Calcium-binding protein</fullName>
    </submittedName>
</protein>
<keyword evidence="7" id="KW-1185">Reference proteome</keyword>
<sequence length="155" mass="16848">MKSAKFIPAILIAAVAVTGTSLLAAGSSIREPVNFQELDANGDGQLTQEEMEAHRVQRFSQSDTNGDGQLSIDEAQAAAQQRANDRVAKMFERHDANQDGFLSQDELPKPRRAGKMFDRIDADNSGTISEQEFADAKARMGRKHRKGGNADADDS</sequence>
<dbReference type="PROSITE" id="PS00018">
    <property type="entry name" value="EF_HAND_1"/>
    <property type="match status" value="1"/>
</dbReference>
<evidence type="ECO:0000256" key="1">
    <source>
        <dbReference type="ARBA" id="ARBA00022723"/>
    </source>
</evidence>
<feature type="domain" description="EF-hand" evidence="5">
    <location>
        <begin position="50"/>
        <end position="85"/>
    </location>
</feature>
<evidence type="ECO:0000256" key="2">
    <source>
        <dbReference type="ARBA" id="ARBA00022737"/>
    </source>
</evidence>
<dbReference type="RefSeq" id="WP_068335502.1">
    <property type="nucleotide sequence ID" value="NZ_LQBP01000004.1"/>
</dbReference>
<dbReference type="PANTHER" id="PTHR10827">
    <property type="entry name" value="RETICULOCALBIN"/>
    <property type="match status" value="1"/>
</dbReference>
<comment type="caution">
    <text evidence="6">The sequence shown here is derived from an EMBL/GenBank/DDBJ whole genome shotgun (WGS) entry which is preliminary data.</text>
</comment>
<reference evidence="7" key="1">
    <citation type="submission" date="2015-12" db="EMBL/GenBank/DDBJ databases">
        <authorList>
            <person name="Zhang G."/>
            <person name="Stingl U."/>
        </authorList>
    </citation>
    <scope>NUCLEOTIDE SEQUENCE [LARGE SCALE GENOMIC DNA]</scope>
    <source>
        <strain evidence="7">ZGT108</strain>
    </source>
</reference>
<dbReference type="PROSITE" id="PS50222">
    <property type="entry name" value="EF_HAND_2"/>
    <property type="match status" value="2"/>
</dbReference>
<dbReference type="Pfam" id="PF13202">
    <property type="entry name" value="EF-hand_5"/>
    <property type="match status" value="4"/>
</dbReference>
<feature type="domain" description="EF-hand" evidence="5">
    <location>
        <begin position="108"/>
        <end position="143"/>
    </location>
</feature>
<feature type="signal peptide" evidence="4">
    <location>
        <begin position="1"/>
        <end position="24"/>
    </location>
</feature>
<dbReference type="SUPFAM" id="SSF47473">
    <property type="entry name" value="EF-hand"/>
    <property type="match status" value="1"/>
</dbReference>
<evidence type="ECO:0000256" key="3">
    <source>
        <dbReference type="SAM" id="MobiDB-lite"/>
    </source>
</evidence>
<dbReference type="GO" id="GO:0005509">
    <property type="term" value="F:calcium ion binding"/>
    <property type="evidence" value="ECO:0007669"/>
    <property type="project" value="InterPro"/>
</dbReference>
<dbReference type="Gene3D" id="1.10.238.10">
    <property type="entry name" value="EF-hand"/>
    <property type="match status" value="2"/>
</dbReference>
<evidence type="ECO:0000259" key="5">
    <source>
        <dbReference type="PROSITE" id="PS50222"/>
    </source>
</evidence>
<gene>
    <name evidence="6" type="ORF">AVO44_08680</name>
</gene>
<evidence type="ECO:0000256" key="4">
    <source>
        <dbReference type="SAM" id="SignalP"/>
    </source>
</evidence>
<keyword evidence="1" id="KW-0479">Metal-binding</keyword>
<dbReference type="AlphaFoldDB" id="A0A0X3TUB6"/>
<evidence type="ECO:0000313" key="7">
    <source>
        <dbReference type="Proteomes" id="UP000053690"/>
    </source>
</evidence>
<keyword evidence="2" id="KW-0677">Repeat</keyword>